<accession>A0A1W2C3P7</accession>
<dbReference type="OrthoDB" id="1432119at2"/>
<dbReference type="EMBL" id="FWXT01000001">
    <property type="protein sequence ID" value="SMC79770.1"/>
    <property type="molecule type" value="Genomic_DNA"/>
</dbReference>
<organism evidence="1 2">
    <name type="scientific">Pedobacter africanus</name>
    <dbReference type="NCBI Taxonomy" id="151894"/>
    <lineage>
        <taxon>Bacteria</taxon>
        <taxon>Pseudomonadati</taxon>
        <taxon>Bacteroidota</taxon>
        <taxon>Sphingobacteriia</taxon>
        <taxon>Sphingobacteriales</taxon>
        <taxon>Sphingobacteriaceae</taxon>
        <taxon>Pedobacter</taxon>
    </lineage>
</organism>
<reference evidence="2" key="1">
    <citation type="submission" date="2017-04" db="EMBL/GenBank/DDBJ databases">
        <authorList>
            <person name="Varghese N."/>
            <person name="Submissions S."/>
        </authorList>
    </citation>
    <scope>NUCLEOTIDE SEQUENCE [LARGE SCALE GENOMIC DNA]</scope>
    <source>
        <strain evidence="2">DSM 12126</strain>
    </source>
</reference>
<evidence type="ECO:0000313" key="2">
    <source>
        <dbReference type="Proteomes" id="UP000192756"/>
    </source>
</evidence>
<protein>
    <submittedName>
        <fullName evidence="1">Uncharacterized protein</fullName>
    </submittedName>
</protein>
<evidence type="ECO:0000313" key="1">
    <source>
        <dbReference type="EMBL" id="SMC79770.1"/>
    </source>
</evidence>
<name>A0A1W2C3P7_9SPHI</name>
<gene>
    <name evidence="1" type="ORF">SAMN04488524_2868</name>
</gene>
<dbReference type="STRING" id="151894.SAMN04488524_2868"/>
<sequence length="188" mass="21721">MLLSEHAALKLEIKSLPVKEKDKLLLRLIAKDKVLTEHLHFKLLEDEQDLVLRQEKLTVIIDEGIAALLNSQKPNSKETLLRMRRLNGNINHHFKVTKDITSELELRLYLLNRIPVEFNESIFSALYKFSEKLNVYFVKTAVSLLNKYHKVHEDLQFDLKASVNELLNKIYSHKTAGIAKALGLPDEL</sequence>
<dbReference type="Proteomes" id="UP000192756">
    <property type="component" value="Unassembled WGS sequence"/>
</dbReference>
<proteinExistence type="predicted"/>
<dbReference type="RefSeq" id="WP_084239498.1">
    <property type="nucleotide sequence ID" value="NZ_FWXT01000001.1"/>
</dbReference>
<keyword evidence="2" id="KW-1185">Reference proteome</keyword>
<dbReference type="AlphaFoldDB" id="A0A1W2C3P7"/>